<gene>
    <name evidence="4" type="ORF">FOZ76_25655</name>
</gene>
<dbReference type="InterPro" id="IPR042188">
    <property type="entry name" value="MmgE/PrpD_sf_2"/>
</dbReference>
<evidence type="ECO:0000259" key="2">
    <source>
        <dbReference type="Pfam" id="PF03972"/>
    </source>
</evidence>
<dbReference type="Pfam" id="PF19305">
    <property type="entry name" value="MmgE_PrpD_C"/>
    <property type="match status" value="1"/>
</dbReference>
<feature type="domain" description="MmgE/PrpD C-terminal" evidence="3">
    <location>
        <begin position="271"/>
        <end position="430"/>
    </location>
</feature>
<evidence type="ECO:0000259" key="3">
    <source>
        <dbReference type="Pfam" id="PF19305"/>
    </source>
</evidence>
<dbReference type="AlphaFoldDB" id="A0A556A7Z7"/>
<dbReference type="Pfam" id="PF03972">
    <property type="entry name" value="MmgE_PrpD_N"/>
    <property type="match status" value="1"/>
</dbReference>
<dbReference type="InterPro" id="IPR042183">
    <property type="entry name" value="MmgE/PrpD_sf_1"/>
</dbReference>
<organism evidence="4 5">
    <name type="scientific">Verticiella sediminum</name>
    <dbReference type="NCBI Taxonomy" id="1247510"/>
    <lineage>
        <taxon>Bacteria</taxon>
        <taxon>Pseudomonadati</taxon>
        <taxon>Pseudomonadota</taxon>
        <taxon>Betaproteobacteria</taxon>
        <taxon>Burkholderiales</taxon>
        <taxon>Alcaligenaceae</taxon>
        <taxon>Verticiella</taxon>
    </lineage>
</organism>
<reference evidence="4 5" key="1">
    <citation type="submission" date="2019-07" db="EMBL/GenBank/DDBJ databases">
        <title>Qingshengfaniella alkalisoli gen. nov., sp. nov., isolated from saline soil.</title>
        <authorList>
            <person name="Xu L."/>
            <person name="Huang X.-X."/>
            <person name="Sun J.-Q."/>
        </authorList>
    </citation>
    <scope>NUCLEOTIDE SEQUENCE [LARGE SCALE GENOMIC DNA]</scope>
    <source>
        <strain evidence="4 5">DSM 27279</strain>
    </source>
</reference>
<dbReference type="InterPro" id="IPR045336">
    <property type="entry name" value="MmgE_PrpD_N"/>
</dbReference>
<dbReference type="InterPro" id="IPR036148">
    <property type="entry name" value="MmgE/PrpD_sf"/>
</dbReference>
<dbReference type="InterPro" id="IPR005656">
    <property type="entry name" value="MmgE_PrpD"/>
</dbReference>
<comment type="similarity">
    <text evidence="1">Belongs to the PrpD family.</text>
</comment>
<proteinExistence type="inferred from homology"/>
<name>A0A556A7Z7_9BURK</name>
<dbReference type="Gene3D" id="1.10.4100.10">
    <property type="entry name" value="2-methylcitrate dehydratase PrpD"/>
    <property type="match status" value="1"/>
</dbReference>
<comment type="caution">
    <text evidence="4">The sequence shown here is derived from an EMBL/GenBank/DDBJ whole genome shotgun (WGS) entry which is preliminary data.</text>
</comment>
<evidence type="ECO:0000313" key="4">
    <source>
        <dbReference type="EMBL" id="TSH89007.1"/>
    </source>
</evidence>
<feature type="domain" description="MmgE/PrpD N-terminal" evidence="2">
    <location>
        <begin position="29"/>
        <end position="251"/>
    </location>
</feature>
<dbReference type="Gene3D" id="3.30.1330.120">
    <property type="entry name" value="2-methylcitrate dehydratase PrpD"/>
    <property type="match status" value="1"/>
</dbReference>
<dbReference type="GO" id="GO:0016829">
    <property type="term" value="F:lyase activity"/>
    <property type="evidence" value="ECO:0007669"/>
    <property type="project" value="InterPro"/>
</dbReference>
<evidence type="ECO:0000313" key="5">
    <source>
        <dbReference type="Proteomes" id="UP000318405"/>
    </source>
</evidence>
<dbReference type="OrthoDB" id="9791416at2"/>
<accession>A0A556A7Z7</accession>
<dbReference type="PANTHER" id="PTHR16943">
    <property type="entry name" value="2-METHYLCITRATE DEHYDRATASE-RELATED"/>
    <property type="match status" value="1"/>
</dbReference>
<dbReference type="SUPFAM" id="SSF103378">
    <property type="entry name" value="2-methylcitrate dehydratase PrpD"/>
    <property type="match status" value="1"/>
</dbReference>
<dbReference type="EMBL" id="VLTJ01000042">
    <property type="protein sequence ID" value="TSH89007.1"/>
    <property type="molecule type" value="Genomic_DNA"/>
</dbReference>
<evidence type="ECO:0000256" key="1">
    <source>
        <dbReference type="ARBA" id="ARBA00006174"/>
    </source>
</evidence>
<dbReference type="PANTHER" id="PTHR16943:SF8">
    <property type="entry name" value="2-METHYLCITRATE DEHYDRATASE"/>
    <property type="match status" value="1"/>
</dbReference>
<sequence>MGATMSDSVIRAFAAWGADPGPGVDDAGIRHHAKRAVVDWYAALVPGAVESPATLMEVALAEDLDRGRATLALGRPASTRTAALINGTAAHTVEVDDIFKDAIYHPGAPTIAAALAVAQESAASAHDFLRAVIVGYEISTRIGAVLGRAHYRYWHNTGTVGAFGAAAAAAALYRLPAERFAHALATVATFAAGLQQAFRQDSMSKPLHAGRAAEAGILAAQLAREGVTGSSDVLDGEAGMGRAMSENADWSGAAATLGRDFHIARMTFKNHACCGHTFAPIDGALALAREMGIGADDIARISIATYAPALAVAGERSPSSAAEARFSLPFVVATALLHSSVRLAAFSPARLGDARIRALMERIDLDIDAQADARFPGQRSARVRIDTRDGRRGEYFQPHRKGDPELPLSDEDLSAKFRELAGPVLGEGAAAGLLAQLWALDAGVALPTLRNVPTA</sequence>
<dbReference type="InterPro" id="IPR045337">
    <property type="entry name" value="MmgE_PrpD_C"/>
</dbReference>
<keyword evidence="5" id="KW-1185">Reference proteome</keyword>
<dbReference type="Proteomes" id="UP000318405">
    <property type="component" value="Unassembled WGS sequence"/>
</dbReference>
<protein>
    <submittedName>
        <fullName evidence="4">MmgE/PrpD family protein</fullName>
    </submittedName>
</protein>